<dbReference type="InterPro" id="IPR001207">
    <property type="entry name" value="Transposase_mutator"/>
</dbReference>
<evidence type="ECO:0000256" key="4">
    <source>
        <dbReference type="ARBA" id="ARBA00023125"/>
    </source>
</evidence>
<dbReference type="PANTHER" id="PTHR33217">
    <property type="entry name" value="TRANSPOSASE FOR INSERTION SEQUENCE ELEMENT IS1081"/>
    <property type="match status" value="1"/>
</dbReference>
<feature type="region of interest" description="Disordered" evidence="7">
    <location>
        <begin position="54"/>
        <end position="115"/>
    </location>
</feature>
<dbReference type="EMBL" id="JBHLWQ010000183">
    <property type="protein sequence ID" value="MFC0202284.1"/>
    <property type="molecule type" value="Genomic_DNA"/>
</dbReference>
<feature type="compositionally biased region" description="Pro residues" evidence="7">
    <location>
        <begin position="183"/>
        <end position="198"/>
    </location>
</feature>
<comment type="function">
    <text evidence="1 6">Required for the transposition of the insertion element.</text>
</comment>
<organism evidence="8 9">
    <name type="scientific">Paracoccus rhizosphaerae</name>
    <dbReference type="NCBI Taxonomy" id="1133347"/>
    <lineage>
        <taxon>Bacteria</taxon>
        <taxon>Pseudomonadati</taxon>
        <taxon>Pseudomonadota</taxon>
        <taxon>Alphaproteobacteria</taxon>
        <taxon>Rhodobacterales</taxon>
        <taxon>Paracoccaceae</taxon>
        <taxon>Paracoccus</taxon>
    </lineage>
</organism>
<feature type="compositionally biased region" description="Basic and acidic residues" evidence="7">
    <location>
        <begin position="73"/>
        <end position="89"/>
    </location>
</feature>
<keyword evidence="4 6" id="KW-0238">DNA-binding</keyword>
<keyword evidence="5 6" id="KW-0233">DNA recombination</keyword>
<sequence length="198" mass="21803">MTISKELLDELLKGVERPEDLLGDAGLMKELKIRLMERMLGAELTAHLGYEEGKEAPWGQGSRRNGTSTKVLKGRDGEMPLAVPRDRDSSFGPGLVKKGQTGIDGMDDKSSPCRPPPRPMADGLYAAGLTVRDIQAHLLDLYGLKMSPDLISRVTDAVLDEVRERQSRALERMYPIRRRENGAPPPFPDPPPSSTRCG</sequence>
<dbReference type="RefSeq" id="WP_378927228.1">
    <property type="nucleotide sequence ID" value="NZ_JAOTBE010000020.1"/>
</dbReference>
<dbReference type="PANTHER" id="PTHR33217:SF5">
    <property type="entry name" value="MUTATOR FAMILY TRANSPOSASE"/>
    <property type="match status" value="1"/>
</dbReference>
<evidence type="ECO:0000256" key="2">
    <source>
        <dbReference type="ARBA" id="ARBA00010961"/>
    </source>
</evidence>
<keyword evidence="6" id="KW-0814">Transposable element</keyword>
<dbReference type="Pfam" id="PF00872">
    <property type="entry name" value="Transposase_mut"/>
    <property type="match status" value="1"/>
</dbReference>
<comment type="caution">
    <text evidence="8">The sequence shown here is derived from an EMBL/GenBank/DDBJ whole genome shotgun (WGS) entry which is preliminary data.</text>
</comment>
<evidence type="ECO:0000313" key="9">
    <source>
        <dbReference type="Proteomes" id="UP001589795"/>
    </source>
</evidence>
<protein>
    <recommendedName>
        <fullName evidence="6">Mutator family transposase</fullName>
    </recommendedName>
</protein>
<accession>A0ABV6CNG7</accession>
<evidence type="ECO:0000256" key="7">
    <source>
        <dbReference type="SAM" id="MobiDB-lite"/>
    </source>
</evidence>
<name>A0ABV6CNG7_9RHOB</name>
<evidence type="ECO:0000313" key="8">
    <source>
        <dbReference type="EMBL" id="MFC0202284.1"/>
    </source>
</evidence>
<evidence type="ECO:0000256" key="3">
    <source>
        <dbReference type="ARBA" id="ARBA00022578"/>
    </source>
</evidence>
<evidence type="ECO:0000256" key="5">
    <source>
        <dbReference type="ARBA" id="ARBA00023172"/>
    </source>
</evidence>
<evidence type="ECO:0000256" key="1">
    <source>
        <dbReference type="ARBA" id="ARBA00002190"/>
    </source>
</evidence>
<keyword evidence="9" id="KW-1185">Reference proteome</keyword>
<evidence type="ECO:0000256" key="6">
    <source>
        <dbReference type="RuleBase" id="RU365089"/>
    </source>
</evidence>
<gene>
    <name evidence="8" type="ORF">ACFFIZ_18740</name>
</gene>
<comment type="similarity">
    <text evidence="2 6">Belongs to the transposase mutator family.</text>
</comment>
<keyword evidence="3 6" id="KW-0815">Transposition</keyword>
<dbReference type="Proteomes" id="UP001589795">
    <property type="component" value="Unassembled WGS sequence"/>
</dbReference>
<feature type="region of interest" description="Disordered" evidence="7">
    <location>
        <begin position="170"/>
        <end position="198"/>
    </location>
</feature>
<reference evidence="8 9" key="1">
    <citation type="submission" date="2024-09" db="EMBL/GenBank/DDBJ databases">
        <authorList>
            <person name="Sun Q."/>
            <person name="Mori K."/>
        </authorList>
    </citation>
    <scope>NUCLEOTIDE SEQUENCE [LARGE SCALE GENOMIC DNA]</scope>
    <source>
        <strain evidence="8 9">CCM 7904</strain>
    </source>
</reference>
<proteinExistence type="inferred from homology"/>